<protein>
    <submittedName>
        <fullName evidence="5">UTRA domain-containing protein</fullName>
    </submittedName>
</protein>
<proteinExistence type="predicted"/>
<feature type="domain" description="HTH gntR-type" evidence="4">
    <location>
        <begin position="8"/>
        <end position="76"/>
    </location>
</feature>
<name>A0A8A7KIW1_9FIRM</name>
<dbReference type="CDD" id="cd07377">
    <property type="entry name" value="WHTH_GntR"/>
    <property type="match status" value="1"/>
</dbReference>
<organism evidence="5 6">
    <name type="scientific">Iocasia fonsfrigidae</name>
    <dbReference type="NCBI Taxonomy" id="2682810"/>
    <lineage>
        <taxon>Bacteria</taxon>
        <taxon>Bacillati</taxon>
        <taxon>Bacillota</taxon>
        <taxon>Clostridia</taxon>
        <taxon>Halanaerobiales</taxon>
        <taxon>Halanaerobiaceae</taxon>
        <taxon>Iocasia</taxon>
    </lineage>
</organism>
<dbReference type="GO" id="GO:0045892">
    <property type="term" value="P:negative regulation of DNA-templated transcription"/>
    <property type="evidence" value="ECO:0007669"/>
    <property type="project" value="TreeGrafter"/>
</dbReference>
<accession>A0A8A7KIW1</accession>
<evidence type="ECO:0000256" key="2">
    <source>
        <dbReference type="ARBA" id="ARBA00023125"/>
    </source>
</evidence>
<dbReference type="SMART" id="SM00345">
    <property type="entry name" value="HTH_GNTR"/>
    <property type="match status" value="1"/>
</dbReference>
<dbReference type="InterPro" id="IPR036390">
    <property type="entry name" value="WH_DNA-bd_sf"/>
</dbReference>
<gene>
    <name evidence="5" type="ORF">GM661_12775</name>
</gene>
<evidence type="ECO:0000313" key="5">
    <source>
        <dbReference type="EMBL" id="QTL98777.1"/>
    </source>
</evidence>
<dbReference type="KEGG" id="ifn:GM661_12775"/>
<keyword evidence="3" id="KW-0804">Transcription</keyword>
<dbReference type="Proteomes" id="UP000665020">
    <property type="component" value="Chromosome"/>
</dbReference>
<dbReference type="Pfam" id="PF07702">
    <property type="entry name" value="UTRA"/>
    <property type="match status" value="1"/>
</dbReference>
<dbReference type="SMART" id="SM00866">
    <property type="entry name" value="UTRA"/>
    <property type="match status" value="1"/>
</dbReference>
<evidence type="ECO:0000259" key="4">
    <source>
        <dbReference type="PROSITE" id="PS50949"/>
    </source>
</evidence>
<keyword evidence="2" id="KW-0238">DNA-binding</keyword>
<dbReference type="InterPro" id="IPR028978">
    <property type="entry name" value="Chorismate_lyase_/UTRA_dom_sf"/>
</dbReference>
<dbReference type="InterPro" id="IPR011663">
    <property type="entry name" value="UTRA"/>
</dbReference>
<keyword evidence="6" id="KW-1185">Reference proteome</keyword>
<dbReference type="Pfam" id="PF00392">
    <property type="entry name" value="GntR"/>
    <property type="match status" value="1"/>
</dbReference>
<dbReference type="AlphaFoldDB" id="A0A8A7KIW1"/>
<reference evidence="5" key="1">
    <citation type="submission" date="2019-12" db="EMBL/GenBank/DDBJ databases">
        <authorList>
            <person name="zhang j."/>
            <person name="sun C.M."/>
        </authorList>
    </citation>
    <scope>NUCLEOTIDE SEQUENCE</scope>
    <source>
        <strain evidence="5">NS-1</strain>
    </source>
</reference>
<dbReference type="Gene3D" id="3.40.1410.10">
    <property type="entry name" value="Chorismate lyase-like"/>
    <property type="match status" value="1"/>
</dbReference>
<dbReference type="InterPro" id="IPR000524">
    <property type="entry name" value="Tscrpt_reg_HTH_GntR"/>
</dbReference>
<dbReference type="GO" id="GO:0003677">
    <property type="term" value="F:DNA binding"/>
    <property type="evidence" value="ECO:0007669"/>
    <property type="project" value="UniProtKB-KW"/>
</dbReference>
<evidence type="ECO:0000256" key="3">
    <source>
        <dbReference type="ARBA" id="ARBA00023163"/>
    </source>
</evidence>
<dbReference type="FunFam" id="1.10.10.10:FF:000079">
    <property type="entry name" value="GntR family transcriptional regulator"/>
    <property type="match status" value="1"/>
</dbReference>
<sequence length="237" mass="27169">MLKQSGVEPLYVQLREIITTKIERNELKPGDQIPTEAYLTKKYGVSRITVRKAIQDLVDDDILIRKQGKGTFVAVPKIERELITVNSFSKRMSEKGFIPGAKVLSKELMEPSPTICKFLQVEKNAEVIAIQRLRFLDKEPVAIEKSYIPYESYPLVLEANINIGSLYKFLEEEYNVNPGKSEKTLEIIKCNEFEAKHLNISVGEPLFLLTGAIYTDDNRSIEYVKTVFKGDRFRFKV</sequence>
<evidence type="ECO:0000256" key="1">
    <source>
        <dbReference type="ARBA" id="ARBA00023015"/>
    </source>
</evidence>
<dbReference type="SUPFAM" id="SSF46785">
    <property type="entry name" value="Winged helix' DNA-binding domain"/>
    <property type="match status" value="1"/>
</dbReference>
<dbReference type="GO" id="GO:0003700">
    <property type="term" value="F:DNA-binding transcription factor activity"/>
    <property type="evidence" value="ECO:0007669"/>
    <property type="project" value="InterPro"/>
</dbReference>
<dbReference type="RefSeq" id="WP_125990970.1">
    <property type="nucleotide sequence ID" value="NZ_CP046640.1"/>
</dbReference>
<dbReference type="Gene3D" id="1.10.10.10">
    <property type="entry name" value="Winged helix-like DNA-binding domain superfamily/Winged helix DNA-binding domain"/>
    <property type="match status" value="1"/>
</dbReference>
<dbReference type="SUPFAM" id="SSF64288">
    <property type="entry name" value="Chorismate lyase-like"/>
    <property type="match status" value="1"/>
</dbReference>
<dbReference type="PANTHER" id="PTHR44846">
    <property type="entry name" value="MANNOSYL-D-GLYCERATE TRANSPORT/METABOLISM SYSTEM REPRESSOR MNGR-RELATED"/>
    <property type="match status" value="1"/>
</dbReference>
<dbReference type="PROSITE" id="PS50949">
    <property type="entry name" value="HTH_GNTR"/>
    <property type="match status" value="1"/>
</dbReference>
<dbReference type="InterPro" id="IPR050679">
    <property type="entry name" value="Bact_HTH_transcr_reg"/>
</dbReference>
<dbReference type="InterPro" id="IPR036388">
    <property type="entry name" value="WH-like_DNA-bd_sf"/>
</dbReference>
<keyword evidence="1" id="KW-0805">Transcription regulation</keyword>
<dbReference type="EMBL" id="CP046640">
    <property type="protein sequence ID" value="QTL98777.1"/>
    <property type="molecule type" value="Genomic_DNA"/>
</dbReference>
<evidence type="ECO:0000313" key="6">
    <source>
        <dbReference type="Proteomes" id="UP000665020"/>
    </source>
</evidence>
<dbReference type="PANTHER" id="PTHR44846:SF1">
    <property type="entry name" value="MANNOSYL-D-GLYCERATE TRANSPORT_METABOLISM SYSTEM REPRESSOR MNGR-RELATED"/>
    <property type="match status" value="1"/>
</dbReference>
<dbReference type="PRINTS" id="PR00035">
    <property type="entry name" value="HTHGNTR"/>
</dbReference>